<evidence type="ECO:0000256" key="3">
    <source>
        <dbReference type="ARBA" id="ARBA00011738"/>
    </source>
</evidence>
<protein>
    <recommendedName>
        <fullName evidence="11">Aromatic-L-amino-acid decarboxylase</fullName>
        <ecNumber evidence="10">4.1.1.28</ecNumber>
    </recommendedName>
    <alternativeName>
        <fullName evidence="12">DOPA decarboxylase</fullName>
    </alternativeName>
</protein>
<dbReference type="Ensembl" id="ENSSTUT00000100776.1">
    <property type="protein sequence ID" value="ENSSTUP00000094129.1"/>
    <property type="gene ID" value="ENSSTUG00000041458.1"/>
</dbReference>
<evidence type="ECO:0000313" key="15">
    <source>
        <dbReference type="Ensembl" id="ENSSTUP00000094129.1"/>
    </source>
</evidence>
<dbReference type="PRINTS" id="PR00800">
    <property type="entry name" value="YHDCRBOXLASE"/>
</dbReference>
<organism evidence="15 16">
    <name type="scientific">Salmo trutta</name>
    <name type="common">Brown trout</name>
    <dbReference type="NCBI Taxonomy" id="8032"/>
    <lineage>
        <taxon>Eukaryota</taxon>
        <taxon>Metazoa</taxon>
        <taxon>Chordata</taxon>
        <taxon>Craniata</taxon>
        <taxon>Vertebrata</taxon>
        <taxon>Euteleostomi</taxon>
        <taxon>Actinopterygii</taxon>
        <taxon>Neopterygii</taxon>
        <taxon>Teleostei</taxon>
        <taxon>Protacanthopterygii</taxon>
        <taxon>Salmoniformes</taxon>
        <taxon>Salmonidae</taxon>
        <taxon>Salmoninae</taxon>
        <taxon>Salmo</taxon>
    </lineage>
</organism>
<evidence type="ECO:0000256" key="9">
    <source>
        <dbReference type="ARBA" id="ARBA00037889"/>
    </source>
</evidence>
<dbReference type="Pfam" id="PF00282">
    <property type="entry name" value="Pyridoxal_deC"/>
    <property type="match status" value="2"/>
</dbReference>
<name>A0A674DEY6_SALTR</name>
<reference evidence="15" key="1">
    <citation type="submission" date="2025-08" db="UniProtKB">
        <authorList>
            <consortium name="Ensembl"/>
        </authorList>
    </citation>
    <scope>IDENTIFICATION</scope>
</reference>
<dbReference type="PROSITE" id="PS00392">
    <property type="entry name" value="DDC_GAD_HDC_YDC"/>
    <property type="match status" value="1"/>
</dbReference>
<evidence type="ECO:0000256" key="11">
    <source>
        <dbReference type="ARBA" id="ARBA00040968"/>
    </source>
</evidence>
<dbReference type="GO" id="GO:0030170">
    <property type="term" value="F:pyridoxal phosphate binding"/>
    <property type="evidence" value="ECO:0007669"/>
    <property type="project" value="InterPro"/>
</dbReference>
<dbReference type="GO" id="GO:0019752">
    <property type="term" value="P:carboxylic acid metabolic process"/>
    <property type="evidence" value="ECO:0007669"/>
    <property type="project" value="InterPro"/>
</dbReference>
<dbReference type="InterPro" id="IPR010977">
    <property type="entry name" value="Aromatic_deC"/>
</dbReference>
<dbReference type="Gene3D" id="1.20.1340.10">
    <property type="entry name" value="dopa decarboxylase, N-terminal domain"/>
    <property type="match status" value="1"/>
</dbReference>
<dbReference type="Proteomes" id="UP000472277">
    <property type="component" value="Chromosome 37"/>
</dbReference>
<evidence type="ECO:0000256" key="4">
    <source>
        <dbReference type="ARBA" id="ARBA00022584"/>
    </source>
</evidence>
<comment type="subunit">
    <text evidence="3">Homodimer.</text>
</comment>
<evidence type="ECO:0000256" key="7">
    <source>
        <dbReference type="ARBA" id="ARBA00023239"/>
    </source>
</evidence>
<dbReference type="Gene3D" id="3.90.1150.10">
    <property type="entry name" value="Aspartate Aminotransferase, domain 1"/>
    <property type="match status" value="1"/>
</dbReference>
<dbReference type="InterPro" id="IPR015424">
    <property type="entry name" value="PyrdxlP-dep_Trfase"/>
</dbReference>
<sequence>MDTTEFRRRGKEMVDLIADYLENIEQRTVYPDVEPGYLRSLIPEEAPEDPDTYEDVVKDIERVIMPGVTHWHSPYFYAYFPTANSFPAMLADMLSGAIGCIGFSWGTASEATLVALLAARCRAVRMILASDPQRPETGITSKLVAYSSDQAHCSVERAGMIAGVRMKKIPTDQSDKYAVQGETLRRMIQEDKAAGLIPFYFCATLGTTPSCAFDHITELGPICNAEKIWMHIDAAYAGSSFICPEFRPLLNGIEFADSFNFNAHKWLLVNFDCSTMWVKKRSDLIGAFKMDPLYLKHDHQESGRYFCTDNSLFRSLKMWFVFRMYGLKGLQDYIRKHVELAKEFESLVRADQRFEISADVVLGLVCFRLKGSNEVNETLLKRINNGRKIHLVPCLLSGQFVLRFALCARTTESRHIREAWRLITQLAEEVMQELPH</sequence>
<dbReference type="InterPro" id="IPR021115">
    <property type="entry name" value="Pyridoxal-P_BS"/>
</dbReference>
<dbReference type="CDD" id="cd06450">
    <property type="entry name" value="DOPA_deC_like"/>
    <property type="match status" value="1"/>
</dbReference>
<gene>
    <name evidence="15" type="primary">DDC</name>
    <name evidence="15" type="synonym">LOC115177099</name>
</gene>
<keyword evidence="7 14" id="KW-0456">Lyase</keyword>
<evidence type="ECO:0000313" key="16">
    <source>
        <dbReference type="Proteomes" id="UP000472277"/>
    </source>
</evidence>
<evidence type="ECO:0000256" key="13">
    <source>
        <dbReference type="PIRSR" id="PIRSR602129-50"/>
    </source>
</evidence>
<comment type="function">
    <text evidence="8">Catalyzes the decarboxylation of L-3,4-dihydroxyphenylalanine (DOPA) to dopamine and L-5-hydroxytryptophan to serotonin.</text>
</comment>
<dbReference type="GO" id="GO:0042427">
    <property type="term" value="P:serotonin biosynthetic process"/>
    <property type="evidence" value="ECO:0007669"/>
    <property type="project" value="TreeGrafter"/>
</dbReference>
<dbReference type="GO" id="GO:0042423">
    <property type="term" value="P:catecholamine biosynthetic process"/>
    <property type="evidence" value="ECO:0007669"/>
    <property type="project" value="UniProtKB-KW"/>
</dbReference>
<dbReference type="AlphaFoldDB" id="A0A674DEY6"/>
<dbReference type="InterPro" id="IPR002129">
    <property type="entry name" value="PyrdxlP-dep_de-COase"/>
</dbReference>
<evidence type="ECO:0000256" key="14">
    <source>
        <dbReference type="RuleBase" id="RU000382"/>
    </source>
</evidence>
<dbReference type="EC" id="4.1.1.28" evidence="10"/>
<evidence type="ECO:0000256" key="12">
    <source>
        <dbReference type="ARBA" id="ARBA00041275"/>
    </source>
</evidence>
<comment type="cofactor">
    <cofactor evidence="1 13 14">
        <name>pyridoxal 5'-phosphate</name>
        <dbReference type="ChEBI" id="CHEBI:597326"/>
    </cofactor>
</comment>
<dbReference type="InterPro" id="IPR015422">
    <property type="entry name" value="PyrdxlP-dep_Trfase_small"/>
</dbReference>
<feature type="modified residue" description="N6-(pyridoxal phosphate)lysine" evidence="13">
    <location>
        <position position="265"/>
    </location>
</feature>
<evidence type="ECO:0000256" key="1">
    <source>
        <dbReference type="ARBA" id="ARBA00001933"/>
    </source>
</evidence>
<dbReference type="InterPro" id="IPR015421">
    <property type="entry name" value="PyrdxlP-dep_Trfase_major"/>
</dbReference>
<keyword evidence="6 13" id="KW-0663">Pyridoxal phosphate</keyword>
<keyword evidence="4" id="KW-0127">Catecholamine biosynthesis</keyword>
<dbReference type="GO" id="GO:0006520">
    <property type="term" value="P:amino acid metabolic process"/>
    <property type="evidence" value="ECO:0007669"/>
    <property type="project" value="InterPro"/>
</dbReference>
<dbReference type="PANTHER" id="PTHR11999:SF167">
    <property type="entry name" value="AROMATIC-L-AMINO-ACID DECARBOXYLASE"/>
    <property type="match status" value="1"/>
</dbReference>
<proteinExistence type="inferred from homology"/>
<comment type="similarity">
    <text evidence="2 14">Belongs to the group II decarboxylase family.</text>
</comment>
<dbReference type="SUPFAM" id="SSF53383">
    <property type="entry name" value="PLP-dependent transferases"/>
    <property type="match status" value="1"/>
</dbReference>
<dbReference type="Gene3D" id="3.40.640.10">
    <property type="entry name" value="Type I PLP-dependent aspartate aminotransferase-like (Major domain)"/>
    <property type="match status" value="1"/>
</dbReference>
<dbReference type="FunFam" id="3.90.1150.10:FF:000018">
    <property type="entry name" value="Histidine decarboxylase"/>
    <property type="match status" value="1"/>
</dbReference>
<accession>A0A674DEY6</accession>
<evidence type="ECO:0000256" key="5">
    <source>
        <dbReference type="ARBA" id="ARBA00022793"/>
    </source>
</evidence>
<evidence type="ECO:0000256" key="10">
    <source>
        <dbReference type="ARBA" id="ARBA00038886"/>
    </source>
</evidence>
<evidence type="ECO:0000256" key="8">
    <source>
        <dbReference type="ARBA" id="ARBA00037256"/>
    </source>
</evidence>
<keyword evidence="5" id="KW-0210">Decarboxylase</keyword>
<dbReference type="GO" id="GO:0004058">
    <property type="term" value="F:aromatic-L-amino-acid decarboxylase activity"/>
    <property type="evidence" value="ECO:0007669"/>
    <property type="project" value="UniProtKB-EC"/>
</dbReference>
<dbReference type="PANTHER" id="PTHR11999">
    <property type="entry name" value="GROUP II PYRIDOXAL-5-PHOSPHATE DECARBOXYLASE"/>
    <property type="match status" value="1"/>
</dbReference>
<dbReference type="GeneTree" id="ENSGT00940000156004"/>
<reference evidence="15" key="2">
    <citation type="submission" date="2025-09" db="UniProtKB">
        <authorList>
            <consortium name="Ensembl"/>
        </authorList>
    </citation>
    <scope>IDENTIFICATION</scope>
</reference>
<keyword evidence="16" id="KW-1185">Reference proteome</keyword>
<dbReference type="FunFam" id="1.20.1340.10:FF:000001">
    <property type="entry name" value="Histidine decarboxylase"/>
    <property type="match status" value="1"/>
</dbReference>
<evidence type="ECO:0000256" key="6">
    <source>
        <dbReference type="ARBA" id="ARBA00022898"/>
    </source>
</evidence>
<comment type="pathway">
    <text evidence="9">Catecholamine biosynthesis; dopamine biosynthesis; dopamine from L-tyrosine: step 2/2.</text>
</comment>
<dbReference type="GO" id="GO:0005737">
    <property type="term" value="C:cytoplasm"/>
    <property type="evidence" value="ECO:0007669"/>
    <property type="project" value="TreeGrafter"/>
</dbReference>
<evidence type="ECO:0000256" key="2">
    <source>
        <dbReference type="ARBA" id="ARBA00009533"/>
    </source>
</evidence>